<dbReference type="SUPFAM" id="SSF52540">
    <property type="entry name" value="P-loop containing nucleoside triphosphate hydrolases"/>
    <property type="match status" value="1"/>
</dbReference>
<proteinExistence type="predicted"/>
<accession>A0A2M7SE66</accession>
<keyword evidence="1" id="KW-0813">Transport</keyword>
<sequence>MQNNGSGNNGFLLETRDLSKFFPVEKNLRGNRGFVRAVNKVTLNISRGETLGLVGESGCGKSTLARLILRLIEPDEGDIYFDGVNLRELSKKDLRKIRGRMQIIFQDPYASLNPRLTLKSVLNEILRVHGIPPADIKNRACGLLDLVGLDRNDMNKYPHEFSGGQRQRIGIARALAINPEFIVADEPVSSLDVSIQAQIINLMVELQRKFSLTYLFISHDLGVVRYISDRIAVMYAGRIMETAPASEMYDNPLHPYTKLLLASAGGLAEEKGVGINTDTGDTDKTFEDCCCKYYGRCQKSSDKCKSNSIDFKEVSKGHFVRCINY</sequence>
<keyword evidence="3" id="KW-0067">ATP-binding</keyword>
<evidence type="ECO:0000313" key="5">
    <source>
        <dbReference type="EMBL" id="PIZ17774.1"/>
    </source>
</evidence>
<evidence type="ECO:0000259" key="4">
    <source>
        <dbReference type="PROSITE" id="PS50893"/>
    </source>
</evidence>
<feature type="domain" description="ABC transporter" evidence="4">
    <location>
        <begin position="13"/>
        <end position="261"/>
    </location>
</feature>
<dbReference type="InterPro" id="IPR003593">
    <property type="entry name" value="AAA+_ATPase"/>
</dbReference>
<dbReference type="InterPro" id="IPR003439">
    <property type="entry name" value="ABC_transporter-like_ATP-bd"/>
</dbReference>
<gene>
    <name evidence="5" type="ORF">COY52_02925</name>
</gene>
<dbReference type="PROSITE" id="PS50893">
    <property type="entry name" value="ABC_TRANSPORTER_2"/>
    <property type="match status" value="1"/>
</dbReference>
<dbReference type="InterPro" id="IPR013563">
    <property type="entry name" value="Oligopep_ABC_C"/>
</dbReference>
<evidence type="ECO:0000256" key="3">
    <source>
        <dbReference type="ARBA" id="ARBA00022840"/>
    </source>
</evidence>
<protein>
    <submittedName>
        <fullName evidence="5">Peptide ABC transporter substrate-binding protein</fullName>
    </submittedName>
</protein>
<dbReference type="PANTHER" id="PTHR43776">
    <property type="entry name" value="TRANSPORT ATP-BINDING PROTEIN"/>
    <property type="match status" value="1"/>
</dbReference>
<dbReference type="AlphaFoldDB" id="A0A2M7SE66"/>
<dbReference type="Gene3D" id="3.40.50.300">
    <property type="entry name" value="P-loop containing nucleotide triphosphate hydrolases"/>
    <property type="match status" value="1"/>
</dbReference>
<dbReference type="PANTHER" id="PTHR43776:SF8">
    <property type="entry name" value="ABC TRANSPORTER, ATP-BINDING PROTEIN"/>
    <property type="match status" value="1"/>
</dbReference>
<dbReference type="CDD" id="cd03257">
    <property type="entry name" value="ABC_NikE_OppD_transporters"/>
    <property type="match status" value="1"/>
</dbReference>
<comment type="caution">
    <text evidence="5">The sequence shown here is derived from an EMBL/GenBank/DDBJ whole genome shotgun (WGS) entry which is preliminary data.</text>
</comment>
<dbReference type="GO" id="GO:0055085">
    <property type="term" value="P:transmembrane transport"/>
    <property type="evidence" value="ECO:0007669"/>
    <property type="project" value="UniProtKB-ARBA"/>
</dbReference>
<organism evidence="5 6">
    <name type="scientific">Candidatus Desantisbacteria bacterium CG_4_10_14_0_8_um_filter_48_22</name>
    <dbReference type="NCBI Taxonomy" id="1974543"/>
    <lineage>
        <taxon>Bacteria</taxon>
        <taxon>Candidatus Desantisiibacteriota</taxon>
    </lineage>
</organism>
<reference evidence="6" key="1">
    <citation type="submission" date="2017-09" db="EMBL/GenBank/DDBJ databases">
        <title>Depth-based differentiation of microbial function through sediment-hosted aquifers and enrichment of novel symbionts in the deep terrestrial subsurface.</title>
        <authorList>
            <person name="Probst A.J."/>
            <person name="Ladd B."/>
            <person name="Jarett J.K."/>
            <person name="Geller-Mcgrath D.E."/>
            <person name="Sieber C.M.K."/>
            <person name="Emerson J.B."/>
            <person name="Anantharaman K."/>
            <person name="Thomas B.C."/>
            <person name="Malmstrom R."/>
            <person name="Stieglmeier M."/>
            <person name="Klingl A."/>
            <person name="Woyke T."/>
            <person name="Ryan C.M."/>
            <person name="Banfield J.F."/>
        </authorList>
    </citation>
    <scope>NUCLEOTIDE SEQUENCE [LARGE SCALE GENOMIC DNA]</scope>
</reference>
<dbReference type="Proteomes" id="UP000229307">
    <property type="component" value="Unassembled WGS sequence"/>
</dbReference>
<dbReference type="EMBL" id="PFMR01000086">
    <property type="protein sequence ID" value="PIZ17774.1"/>
    <property type="molecule type" value="Genomic_DNA"/>
</dbReference>
<dbReference type="NCBIfam" id="TIGR01727">
    <property type="entry name" value="oligo_HPY"/>
    <property type="match status" value="1"/>
</dbReference>
<dbReference type="GO" id="GO:0015833">
    <property type="term" value="P:peptide transport"/>
    <property type="evidence" value="ECO:0007669"/>
    <property type="project" value="InterPro"/>
</dbReference>
<dbReference type="GO" id="GO:0016887">
    <property type="term" value="F:ATP hydrolysis activity"/>
    <property type="evidence" value="ECO:0007669"/>
    <property type="project" value="InterPro"/>
</dbReference>
<name>A0A2M7SE66_9BACT</name>
<dbReference type="FunFam" id="3.40.50.300:FF:000016">
    <property type="entry name" value="Oligopeptide ABC transporter ATP-binding component"/>
    <property type="match status" value="1"/>
</dbReference>
<evidence type="ECO:0000256" key="2">
    <source>
        <dbReference type="ARBA" id="ARBA00022741"/>
    </source>
</evidence>
<dbReference type="InterPro" id="IPR027417">
    <property type="entry name" value="P-loop_NTPase"/>
</dbReference>
<dbReference type="Pfam" id="PF08352">
    <property type="entry name" value="oligo_HPY"/>
    <property type="match status" value="1"/>
</dbReference>
<dbReference type="GO" id="GO:0005524">
    <property type="term" value="F:ATP binding"/>
    <property type="evidence" value="ECO:0007669"/>
    <property type="project" value="UniProtKB-KW"/>
</dbReference>
<evidence type="ECO:0000313" key="6">
    <source>
        <dbReference type="Proteomes" id="UP000229307"/>
    </source>
</evidence>
<dbReference type="InterPro" id="IPR017871">
    <property type="entry name" value="ABC_transporter-like_CS"/>
</dbReference>
<keyword evidence="2" id="KW-0547">Nucleotide-binding</keyword>
<dbReference type="InterPro" id="IPR050319">
    <property type="entry name" value="ABC_transp_ATP-bind"/>
</dbReference>
<evidence type="ECO:0000256" key="1">
    <source>
        <dbReference type="ARBA" id="ARBA00022448"/>
    </source>
</evidence>
<dbReference type="PROSITE" id="PS00211">
    <property type="entry name" value="ABC_TRANSPORTER_1"/>
    <property type="match status" value="1"/>
</dbReference>
<dbReference type="SMART" id="SM00382">
    <property type="entry name" value="AAA"/>
    <property type="match status" value="1"/>
</dbReference>
<dbReference type="Pfam" id="PF00005">
    <property type="entry name" value="ABC_tran"/>
    <property type="match status" value="1"/>
</dbReference>